<organism evidence="1 2">
    <name type="scientific">Cinchona calisaya</name>
    <dbReference type="NCBI Taxonomy" id="153742"/>
    <lineage>
        <taxon>Eukaryota</taxon>
        <taxon>Viridiplantae</taxon>
        <taxon>Streptophyta</taxon>
        <taxon>Embryophyta</taxon>
        <taxon>Tracheophyta</taxon>
        <taxon>Spermatophyta</taxon>
        <taxon>Magnoliopsida</taxon>
        <taxon>eudicotyledons</taxon>
        <taxon>Gunneridae</taxon>
        <taxon>Pentapetalae</taxon>
        <taxon>asterids</taxon>
        <taxon>lamiids</taxon>
        <taxon>Gentianales</taxon>
        <taxon>Rubiaceae</taxon>
        <taxon>Cinchonoideae</taxon>
        <taxon>Cinchoneae</taxon>
        <taxon>Cinchona</taxon>
    </lineage>
</organism>
<gene>
    <name evidence="1" type="ORF">ACH5RR_041024</name>
</gene>
<dbReference type="AlphaFoldDB" id="A0ABD2XVE1"/>
<dbReference type="EMBL" id="JBJUIK010000017">
    <property type="protein sequence ID" value="KAL3498292.1"/>
    <property type="molecule type" value="Genomic_DNA"/>
</dbReference>
<evidence type="ECO:0000313" key="1">
    <source>
        <dbReference type="EMBL" id="KAL3498292.1"/>
    </source>
</evidence>
<protein>
    <submittedName>
        <fullName evidence="1">Uncharacterized protein</fullName>
    </submittedName>
</protein>
<name>A0ABD2XVE1_9GENT</name>
<reference evidence="1 2" key="1">
    <citation type="submission" date="2024-11" db="EMBL/GenBank/DDBJ databases">
        <title>A near-complete genome assembly of Cinchona calisaya.</title>
        <authorList>
            <person name="Lian D.C."/>
            <person name="Zhao X.W."/>
            <person name="Wei L."/>
        </authorList>
    </citation>
    <scope>NUCLEOTIDE SEQUENCE [LARGE SCALE GENOMIC DNA]</scope>
    <source>
        <tissue evidence="1">Nenye</tissue>
    </source>
</reference>
<comment type="caution">
    <text evidence="1">The sequence shown here is derived from an EMBL/GenBank/DDBJ whole genome shotgun (WGS) entry which is preliminary data.</text>
</comment>
<accession>A0ABD2XVE1</accession>
<sequence length="146" mass="16135">MEFCEEYAGYRFQCGCFAIRMKLHATIVDDNHANFQAFKIQQIPQQVDWSDSLTDLDAIAQDSPVLASFVYAKAQLLTARIMGGLLVQWVAPREGSFKRNVDSSSLSSSQVLLDSFGSIVLASANTYDLATNMIAESRTLLDDGEL</sequence>
<evidence type="ECO:0000313" key="2">
    <source>
        <dbReference type="Proteomes" id="UP001630127"/>
    </source>
</evidence>
<proteinExistence type="predicted"/>
<dbReference type="Proteomes" id="UP001630127">
    <property type="component" value="Unassembled WGS sequence"/>
</dbReference>
<keyword evidence="2" id="KW-1185">Reference proteome</keyword>